<dbReference type="AlphaFoldDB" id="A0A2P2PJ92"/>
<organism evidence="2">
    <name type="scientific">Rhizophora mucronata</name>
    <name type="common">Asiatic mangrove</name>
    <dbReference type="NCBI Taxonomy" id="61149"/>
    <lineage>
        <taxon>Eukaryota</taxon>
        <taxon>Viridiplantae</taxon>
        <taxon>Streptophyta</taxon>
        <taxon>Embryophyta</taxon>
        <taxon>Tracheophyta</taxon>
        <taxon>Spermatophyta</taxon>
        <taxon>Magnoliopsida</taxon>
        <taxon>eudicotyledons</taxon>
        <taxon>Gunneridae</taxon>
        <taxon>Pentapetalae</taxon>
        <taxon>rosids</taxon>
        <taxon>fabids</taxon>
        <taxon>Malpighiales</taxon>
        <taxon>Rhizophoraceae</taxon>
        <taxon>Rhizophora</taxon>
    </lineage>
</organism>
<keyword evidence="1" id="KW-0812">Transmembrane</keyword>
<feature type="transmembrane region" description="Helical" evidence="1">
    <location>
        <begin position="20"/>
        <end position="39"/>
    </location>
</feature>
<keyword evidence="1" id="KW-1133">Transmembrane helix</keyword>
<evidence type="ECO:0000313" key="2">
    <source>
        <dbReference type="EMBL" id="MBX54786.1"/>
    </source>
</evidence>
<reference evidence="2" key="1">
    <citation type="submission" date="2018-02" db="EMBL/GenBank/DDBJ databases">
        <title>Rhizophora mucronata_Transcriptome.</title>
        <authorList>
            <person name="Meera S.P."/>
            <person name="Sreeshan A."/>
            <person name="Augustine A."/>
        </authorList>
    </citation>
    <scope>NUCLEOTIDE SEQUENCE</scope>
    <source>
        <tissue evidence="2">Leaf</tissue>
    </source>
</reference>
<name>A0A2P2PJ92_RHIMU</name>
<protein>
    <submittedName>
        <fullName evidence="2">Uncharacterized protein</fullName>
    </submittedName>
</protein>
<accession>A0A2P2PJ92</accession>
<keyword evidence="1" id="KW-0472">Membrane</keyword>
<proteinExistence type="predicted"/>
<evidence type="ECO:0000256" key="1">
    <source>
        <dbReference type="SAM" id="Phobius"/>
    </source>
</evidence>
<sequence length="100" mass="11356">MEVYSFGHDSSYLKGKNTNGFSFLGGGVVVWPFEVLFLVRRRLKKKCVLEIATHLVTHPEYPSLSHHCCSLLPPRSPSRSELSSSYILQIQNFKESSNIQ</sequence>
<dbReference type="EMBL" id="GGEC01074302">
    <property type="protein sequence ID" value="MBX54786.1"/>
    <property type="molecule type" value="Transcribed_RNA"/>
</dbReference>